<protein>
    <submittedName>
        <fullName evidence="8">Uncharacterized protein</fullName>
    </submittedName>
</protein>
<evidence type="ECO:0000256" key="6">
    <source>
        <dbReference type="ARBA" id="ARBA00023136"/>
    </source>
</evidence>
<dbReference type="GO" id="GO:0005774">
    <property type="term" value="C:vacuolar membrane"/>
    <property type="evidence" value="ECO:0007669"/>
    <property type="project" value="TreeGrafter"/>
</dbReference>
<keyword evidence="6 7" id="KW-0472">Membrane</keyword>
<dbReference type="InterPro" id="IPR004813">
    <property type="entry name" value="OPT"/>
</dbReference>
<comment type="subcellular location">
    <subcellularLocation>
        <location evidence="1">Membrane</location>
        <topology evidence="1">Multi-pass membrane protein</topology>
    </subcellularLocation>
</comment>
<evidence type="ECO:0000313" key="8">
    <source>
        <dbReference type="EMBL" id="KAG8081742.1"/>
    </source>
</evidence>
<keyword evidence="3" id="KW-0813">Transport</keyword>
<evidence type="ECO:0000256" key="5">
    <source>
        <dbReference type="ARBA" id="ARBA00022989"/>
    </source>
</evidence>
<evidence type="ECO:0000256" key="3">
    <source>
        <dbReference type="ARBA" id="ARBA00022448"/>
    </source>
</evidence>
<evidence type="ECO:0000256" key="4">
    <source>
        <dbReference type="ARBA" id="ARBA00022692"/>
    </source>
</evidence>
<dbReference type="PANTHER" id="PTHR31645:SF0">
    <property type="entry name" value="OLIGOPEPTIDE TRANSPORTER YGL114W-RELATED"/>
    <property type="match status" value="1"/>
</dbReference>
<feature type="transmembrane region" description="Helical" evidence="7">
    <location>
        <begin position="34"/>
        <end position="53"/>
    </location>
</feature>
<feature type="transmembrane region" description="Helical" evidence="7">
    <location>
        <begin position="60"/>
        <end position="82"/>
    </location>
</feature>
<dbReference type="EMBL" id="JAAALK010000086">
    <property type="protein sequence ID" value="KAG8081742.1"/>
    <property type="molecule type" value="Genomic_DNA"/>
</dbReference>
<dbReference type="Pfam" id="PF03169">
    <property type="entry name" value="OPT"/>
    <property type="match status" value="1"/>
</dbReference>
<sequence length="163" mass="17522">MGSELDAAEITGPLLAGAGPAVAVERVPPWQEQVTARGITVSAILGVLFCLITHKLNLTVGIIPSLNVAAGLLGYFLVRTWTAALEKLGIVSKPFTKQENTVIQTCVVACYGLAFSALFSRLGLVADRCCMQFYVLLLYRFYISSVSWGKNVVYLCAASRISC</sequence>
<name>A0A8J5TAU0_ZIZPA</name>
<dbReference type="Proteomes" id="UP000729402">
    <property type="component" value="Unassembled WGS sequence"/>
</dbReference>
<keyword evidence="9" id="KW-1185">Reference proteome</keyword>
<proteinExistence type="inferred from homology"/>
<evidence type="ECO:0000256" key="2">
    <source>
        <dbReference type="ARBA" id="ARBA00010276"/>
    </source>
</evidence>
<organism evidence="8 9">
    <name type="scientific">Zizania palustris</name>
    <name type="common">Northern wild rice</name>
    <dbReference type="NCBI Taxonomy" id="103762"/>
    <lineage>
        <taxon>Eukaryota</taxon>
        <taxon>Viridiplantae</taxon>
        <taxon>Streptophyta</taxon>
        <taxon>Embryophyta</taxon>
        <taxon>Tracheophyta</taxon>
        <taxon>Spermatophyta</taxon>
        <taxon>Magnoliopsida</taxon>
        <taxon>Liliopsida</taxon>
        <taxon>Poales</taxon>
        <taxon>Poaceae</taxon>
        <taxon>BOP clade</taxon>
        <taxon>Oryzoideae</taxon>
        <taxon>Oryzeae</taxon>
        <taxon>Zizaniinae</taxon>
        <taxon>Zizania</taxon>
    </lineage>
</organism>
<dbReference type="InterPro" id="IPR045035">
    <property type="entry name" value="YSL-like"/>
</dbReference>
<keyword evidence="4 7" id="KW-0812">Transmembrane</keyword>
<dbReference type="OrthoDB" id="627262at2759"/>
<dbReference type="GO" id="GO:0035673">
    <property type="term" value="F:oligopeptide transmembrane transporter activity"/>
    <property type="evidence" value="ECO:0007669"/>
    <property type="project" value="InterPro"/>
</dbReference>
<comment type="caution">
    <text evidence="8">The sequence shown here is derived from an EMBL/GenBank/DDBJ whole genome shotgun (WGS) entry which is preliminary data.</text>
</comment>
<gene>
    <name evidence="8" type="ORF">GUJ93_ZPchr0014g46864</name>
</gene>
<reference evidence="8" key="1">
    <citation type="journal article" date="2021" name="bioRxiv">
        <title>Whole Genome Assembly and Annotation of Northern Wild Rice, Zizania palustris L., Supports a Whole Genome Duplication in the Zizania Genus.</title>
        <authorList>
            <person name="Haas M."/>
            <person name="Kono T."/>
            <person name="Macchietto M."/>
            <person name="Millas R."/>
            <person name="McGilp L."/>
            <person name="Shao M."/>
            <person name="Duquette J."/>
            <person name="Hirsch C.N."/>
            <person name="Kimball J."/>
        </authorList>
    </citation>
    <scope>NUCLEOTIDE SEQUENCE</scope>
    <source>
        <tissue evidence="8">Fresh leaf tissue</tissue>
    </source>
</reference>
<feature type="transmembrane region" description="Helical" evidence="7">
    <location>
        <begin position="102"/>
        <end position="124"/>
    </location>
</feature>
<evidence type="ECO:0000256" key="7">
    <source>
        <dbReference type="SAM" id="Phobius"/>
    </source>
</evidence>
<comment type="similarity">
    <text evidence="2">Belongs to the YSL (TC 2.A.67.2) family.</text>
</comment>
<dbReference type="PANTHER" id="PTHR31645">
    <property type="entry name" value="OLIGOPEPTIDE TRANSPORTER YGL114W-RELATED"/>
    <property type="match status" value="1"/>
</dbReference>
<evidence type="ECO:0000313" key="9">
    <source>
        <dbReference type="Proteomes" id="UP000729402"/>
    </source>
</evidence>
<keyword evidence="5 7" id="KW-1133">Transmembrane helix</keyword>
<evidence type="ECO:0000256" key="1">
    <source>
        <dbReference type="ARBA" id="ARBA00004141"/>
    </source>
</evidence>
<dbReference type="AlphaFoldDB" id="A0A8J5TAU0"/>
<reference evidence="8" key="2">
    <citation type="submission" date="2021-02" db="EMBL/GenBank/DDBJ databases">
        <authorList>
            <person name="Kimball J.A."/>
            <person name="Haas M.W."/>
            <person name="Macchietto M."/>
            <person name="Kono T."/>
            <person name="Duquette J."/>
            <person name="Shao M."/>
        </authorList>
    </citation>
    <scope>NUCLEOTIDE SEQUENCE</scope>
    <source>
        <tissue evidence="8">Fresh leaf tissue</tissue>
    </source>
</reference>
<accession>A0A8J5TAU0</accession>